<reference evidence="6 7" key="1">
    <citation type="journal article" date="2016" name="Mol. Biol. Evol.">
        <title>Comparative Genomics of Early-Diverging Mushroom-Forming Fungi Provides Insights into the Origins of Lignocellulose Decay Capabilities.</title>
        <authorList>
            <person name="Nagy L.G."/>
            <person name="Riley R."/>
            <person name="Tritt A."/>
            <person name="Adam C."/>
            <person name="Daum C."/>
            <person name="Floudas D."/>
            <person name="Sun H."/>
            <person name="Yadav J.S."/>
            <person name="Pangilinan J."/>
            <person name="Larsson K.H."/>
            <person name="Matsuura K."/>
            <person name="Barry K."/>
            <person name="Labutti K."/>
            <person name="Kuo R."/>
            <person name="Ohm R.A."/>
            <person name="Bhattacharya S.S."/>
            <person name="Shirouzu T."/>
            <person name="Yoshinaga Y."/>
            <person name="Martin F.M."/>
            <person name="Grigoriev I.V."/>
            <person name="Hibbett D.S."/>
        </authorList>
    </citation>
    <scope>NUCLEOTIDE SEQUENCE [LARGE SCALE GENOMIC DNA]</scope>
    <source>
        <strain evidence="6 7">HHB12029</strain>
    </source>
</reference>
<dbReference type="SMART" id="SM00326">
    <property type="entry name" value="SH3"/>
    <property type="match status" value="1"/>
</dbReference>
<gene>
    <name evidence="6" type="ORF">EXIGLDRAFT_829632</name>
</gene>
<feature type="region of interest" description="Disordered" evidence="4">
    <location>
        <begin position="240"/>
        <end position="376"/>
    </location>
</feature>
<dbReference type="InterPro" id="IPR051702">
    <property type="entry name" value="SH3_domain_YSC84-like"/>
</dbReference>
<evidence type="ECO:0000256" key="3">
    <source>
        <dbReference type="PROSITE-ProRule" id="PRU00192"/>
    </source>
</evidence>
<evidence type="ECO:0000313" key="7">
    <source>
        <dbReference type="Proteomes" id="UP000077266"/>
    </source>
</evidence>
<dbReference type="CDD" id="cd11525">
    <property type="entry name" value="SYLF_SH3YL1_like"/>
    <property type="match status" value="1"/>
</dbReference>
<feature type="domain" description="SH3" evidence="5">
    <location>
        <begin position="393"/>
        <end position="453"/>
    </location>
</feature>
<dbReference type="InterPro" id="IPR033643">
    <property type="entry name" value="SYLF_SH3YL1-like"/>
</dbReference>
<feature type="compositionally biased region" description="Low complexity" evidence="4">
    <location>
        <begin position="248"/>
        <end position="259"/>
    </location>
</feature>
<evidence type="ECO:0000313" key="6">
    <source>
        <dbReference type="EMBL" id="KZW02077.1"/>
    </source>
</evidence>
<dbReference type="PANTHER" id="PTHR15629:SF2">
    <property type="entry name" value="SH3 DOMAIN-CONTAINING YSC84-LIKE PROTEIN 1"/>
    <property type="match status" value="1"/>
</dbReference>
<dbReference type="GO" id="GO:0030479">
    <property type="term" value="C:actin cortical patch"/>
    <property type="evidence" value="ECO:0007669"/>
    <property type="project" value="TreeGrafter"/>
</dbReference>
<dbReference type="EMBL" id="KV425890">
    <property type="protein sequence ID" value="KZW02077.1"/>
    <property type="molecule type" value="Genomic_DNA"/>
</dbReference>
<keyword evidence="7" id="KW-1185">Reference proteome</keyword>
<dbReference type="PRINTS" id="PR00452">
    <property type="entry name" value="SH3DOMAIN"/>
</dbReference>
<proteinExistence type="inferred from homology"/>
<evidence type="ECO:0000256" key="4">
    <source>
        <dbReference type="SAM" id="MobiDB-lite"/>
    </source>
</evidence>
<comment type="similarity">
    <text evidence="1">Belongs to the SH3YL1 family.</text>
</comment>
<organism evidence="6 7">
    <name type="scientific">Exidia glandulosa HHB12029</name>
    <dbReference type="NCBI Taxonomy" id="1314781"/>
    <lineage>
        <taxon>Eukaryota</taxon>
        <taxon>Fungi</taxon>
        <taxon>Dikarya</taxon>
        <taxon>Basidiomycota</taxon>
        <taxon>Agaricomycotina</taxon>
        <taxon>Agaricomycetes</taxon>
        <taxon>Auriculariales</taxon>
        <taxon>Exidiaceae</taxon>
        <taxon>Exidia</taxon>
    </lineage>
</organism>
<feature type="compositionally biased region" description="Low complexity" evidence="4">
    <location>
        <begin position="356"/>
        <end position="365"/>
    </location>
</feature>
<dbReference type="PROSITE" id="PS50002">
    <property type="entry name" value="SH3"/>
    <property type="match status" value="1"/>
</dbReference>
<dbReference type="FunCoup" id="A0A165PEX9">
    <property type="interactions" value="34"/>
</dbReference>
<evidence type="ECO:0000256" key="1">
    <source>
        <dbReference type="ARBA" id="ARBA00007761"/>
    </source>
</evidence>
<name>A0A165PEX9_EXIGL</name>
<dbReference type="GO" id="GO:0051017">
    <property type="term" value="P:actin filament bundle assembly"/>
    <property type="evidence" value="ECO:0007669"/>
    <property type="project" value="TreeGrafter"/>
</dbReference>
<dbReference type="GO" id="GO:0035091">
    <property type="term" value="F:phosphatidylinositol binding"/>
    <property type="evidence" value="ECO:0007669"/>
    <property type="project" value="TreeGrafter"/>
</dbReference>
<sequence>MKFNNPLPQPLPKECQKAAKIFQSFVDSANHGLDGIIPRSVLEDARGFAIFTVFKAGFVVSARGGSGVVIARLDDGSWSAPSAIGTAGMGFGGQLGAEVTDFLLILNSRAAVRQFMSAGSVTLGGNMSVAIGPLGRNGEATGAVNTQGKVAAMYSYSKTKGLFGGVSLEGSIIVERQDANALAYDADVTAKMLLSGALPPPAWAGVLVNTLERCTGLPGGRTWVTDNPLLTPELGSGYAFGGSGSPGSKGAKPKSSSNGWSPFSSRKRDSYFSPDPITDSPPPSPVQASAPTKFDTPFESDAAPNSRRSSGIFSSSPFQFRSAPPPSASKRSSTLVDIDDFDPLSTSRSSMDHSTSDPYSSSSASQNGGETSPTSARPFLQARAGLMEPLAASEVGRAIALHDFDAVEQGDLSFNKGDVIAILRKTDRTNDWWRGRVGRREGNFPANYVEVLQ</sequence>
<feature type="compositionally biased region" description="Low complexity" evidence="4">
    <location>
        <begin position="306"/>
        <end position="316"/>
    </location>
</feature>
<protein>
    <submittedName>
        <fullName evidence="6">DUF500-domain-containing protein</fullName>
    </submittedName>
</protein>
<dbReference type="GO" id="GO:0051015">
    <property type="term" value="F:actin filament binding"/>
    <property type="evidence" value="ECO:0007669"/>
    <property type="project" value="TreeGrafter"/>
</dbReference>
<dbReference type="GO" id="GO:0051666">
    <property type="term" value="P:actin cortical patch localization"/>
    <property type="evidence" value="ECO:0007669"/>
    <property type="project" value="TreeGrafter"/>
</dbReference>
<dbReference type="Proteomes" id="UP000077266">
    <property type="component" value="Unassembled WGS sequence"/>
</dbReference>
<dbReference type="AlphaFoldDB" id="A0A165PEX9"/>
<keyword evidence="2 3" id="KW-0728">SH3 domain</keyword>
<evidence type="ECO:0000259" key="5">
    <source>
        <dbReference type="PROSITE" id="PS50002"/>
    </source>
</evidence>
<dbReference type="Pfam" id="PF04366">
    <property type="entry name" value="Ysc84"/>
    <property type="match status" value="1"/>
</dbReference>
<dbReference type="PANTHER" id="PTHR15629">
    <property type="entry name" value="SH3YL1 PROTEIN"/>
    <property type="match status" value="1"/>
</dbReference>
<dbReference type="InterPro" id="IPR007461">
    <property type="entry name" value="Ysc84_actin-binding"/>
</dbReference>
<dbReference type="InterPro" id="IPR001452">
    <property type="entry name" value="SH3_domain"/>
</dbReference>
<feature type="compositionally biased region" description="Polar residues" evidence="4">
    <location>
        <begin position="366"/>
        <end position="375"/>
    </location>
</feature>
<dbReference type="Pfam" id="PF00018">
    <property type="entry name" value="SH3_1"/>
    <property type="match status" value="1"/>
</dbReference>
<dbReference type="FunFam" id="2.30.30.40:FF:000100">
    <property type="entry name" value="SH3 domain-containing YSC84-like protein 1"/>
    <property type="match status" value="1"/>
</dbReference>
<evidence type="ECO:0000256" key="2">
    <source>
        <dbReference type="ARBA" id="ARBA00022443"/>
    </source>
</evidence>
<dbReference type="SUPFAM" id="SSF50044">
    <property type="entry name" value="SH3-domain"/>
    <property type="match status" value="1"/>
</dbReference>
<dbReference type="InParanoid" id="A0A165PEX9"/>
<dbReference type="InterPro" id="IPR036028">
    <property type="entry name" value="SH3-like_dom_sf"/>
</dbReference>
<accession>A0A165PEX9</accession>
<dbReference type="Gene3D" id="2.30.30.40">
    <property type="entry name" value="SH3 Domains"/>
    <property type="match status" value="1"/>
</dbReference>
<dbReference type="STRING" id="1314781.A0A165PEX9"/>
<dbReference type="OrthoDB" id="443981at2759"/>